<dbReference type="PROSITE" id="PS51910">
    <property type="entry name" value="GH18_2"/>
    <property type="match status" value="1"/>
</dbReference>
<dbReference type="GO" id="GO:0008061">
    <property type="term" value="F:chitin binding"/>
    <property type="evidence" value="ECO:0007669"/>
    <property type="project" value="InterPro"/>
</dbReference>
<dbReference type="GO" id="GO:0006032">
    <property type="term" value="P:chitin catabolic process"/>
    <property type="evidence" value="ECO:0007669"/>
    <property type="project" value="TreeGrafter"/>
</dbReference>
<dbReference type="EMBL" id="ML732150">
    <property type="protein sequence ID" value="KAB8079512.1"/>
    <property type="molecule type" value="Genomic_DNA"/>
</dbReference>
<accession>A0A5N5XJ52</accession>
<keyword evidence="6" id="KW-1185">Reference proteome</keyword>
<keyword evidence="3" id="KW-0732">Signal</keyword>
<dbReference type="InterPro" id="IPR017853">
    <property type="entry name" value="GH"/>
</dbReference>
<dbReference type="SUPFAM" id="SSF51445">
    <property type="entry name" value="(Trans)glycosidases"/>
    <property type="match status" value="1"/>
</dbReference>
<feature type="chain" id="PRO_5025049421" description="chitinase" evidence="3">
    <location>
        <begin position="17"/>
        <end position="340"/>
    </location>
</feature>
<dbReference type="AlphaFoldDB" id="A0A5N5XJ52"/>
<dbReference type="PANTHER" id="PTHR11177">
    <property type="entry name" value="CHITINASE"/>
    <property type="match status" value="1"/>
</dbReference>
<dbReference type="GO" id="GO:0005975">
    <property type="term" value="P:carbohydrate metabolic process"/>
    <property type="evidence" value="ECO:0007669"/>
    <property type="project" value="InterPro"/>
</dbReference>
<dbReference type="Gene3D" id="3.10.50.10">
    <property type="match status" value="1"/>
</dbReference>
<dbReference type="Pfam" id="PF00704">
    <property type="entry name" value="Glyco_hydro_18"/>
    <property type="match status" value="2"/>
</dbReference>
<comment type="similarity">
    <text evidence="1">Belongs to the glycosyl hydrolase 18 family. Chitinase class V subfamily.</text>
</comment>
<keyword evidence="5" id="KW-0378">Hydrolase</keyword>
<protein>
    <recommendedName>
        <fullName evidence="2">chitinase</fullName>
        <ecNumber evidence="2">3.2.1.14</ecNumber>
    </recommendedName>
</protein>
<proteinExistence type="inferred from homology"/>
<dbReference type="InterPro" id="IPR011583">
    <property type="entry name" value="Chitinase_II/V-like_cat"/>
</dbReference>
<evidence type="ECO:0000256" key="1">
    <source>
        <dbReference type="ARBA" id="ARBA00008682"/>
    </source>
</evidence>
<name>A0A5N5XJ52_9EURO</name>
<gene>
    <name evidence="5" type="ORF">BDV29DRAFT_187194</name>
</gene>
<evidence type="ECO:0000313" key="5">
    <source>
        <dbReference type="EMBL" id="KAB8079512.1"/>
    </source>
</evidence>
<dbReference type="InterPro" id="IPR050314">
    <property type="entry name" value="Glycosyl_Hydrlase_18"/>
</dbReference>
<organism evidence="5 6">
    <name type="scientific">Aspergillus leporis</name>
    <dbReference type="NCBI Taxonomy" id="41062"/>
    <lineage>
        <taxon>Eukaryota</taxon>
        <taxon>Fungi</taxon>
        <taxon>Dikarya</taxon>
        <taxon>Ascomycota</taxon>
        <taxon>Pezizomycotina</taxon>
        <taxon>Eurotiomycetes</taxon>
        <taxon>Eurotiomycetidae</taxon>
        <taxon>Eurotiales</taxon>
        <taxon>Aspergillaceae</taxon>
        <taxon>Aspergillus</taxon>
        <taxon>Aspergillus subgen. Circumdati</taxon>
    </lineage>
</organism>
<evidence type="ECO:0000256" key="2">
    <source>
        <dbReference type="ARBA" id="ARBA00012729"/>
    </source>
</evidence>
<reference evidence="5 6" key="1">
    <citation type="submission" date="2019-04" db="EMBL/GenBank/DDBJ databases">
        <title>Friends and foes A comparative genomics study of 23 Aspergillus species from section Flavi.</title>
        <authorList>
            <consortium name="DOE Joint Genome Institute"/>
            <person name="Kjaerbolling I."/>
            <person name="Vesth T."/>
            <person name="Frisvad J.C."/>
            <person name="Nybo J.L."/>
            <person name="Theobald S."/>
            <person name="Kildgaard S."/>
            <person name="Isbrandt T."/>
            <person name="Kuo A."/>
            <person name="Sato A."/>
            <person name="Lyhne E.K."/>
            <person name="Kogle M.E."/>
            <person name="Wiebenga A."/>
            <person name="Kun R.S."/>
            <person name="Lubbers R.J."/>
            <person name="Makela M.R."/>
            <person name="Barry K."/>
            <person name="Chovatia M."/>
            <person name="Clum A."/>
            <person name="Daum C."/>
            <person name="Haridas S."/>
            <person name="He G."/>
            <person name="LaButti K."/>
            <person name="Lipzen A."/>
            <person name="Mondo S."/>
            <person name="Riley R."/>
            <person name="Salamov A."/>
            <person name="Simmons B.A."/>
            <person name="Magnuson J.K."/>
            <person name="Henrissat B."/>
            <person name="Mortensen U.H."/>
            <person name="Larsen T.O."/>
            <person name="Devries R.P."/>
            <person name="Grigoriev I.V."/>
            <person name="Machida M."/>
            <person name="Baker S.E."/>
            <person name="Andersen M.R."/>
        </authorList>
    </citation>
    <scope>NUCLEOTIDE SEQUENCE [LARGE SCALE GENOMIC DNA]</scope>
    <source>
        <strain evidence="5 6">CBS 151.66</strain>
    </source>
</reference>
<evidence type="ECO:0000259" key="4">
    <source>
        <dbReference type="PROSITE" id="PS51910"/>
    </source>
</evidence>
<dbReference type="InterPro" id="IPR029070">
    <property type="entry name" value="Chitinase_insertion_sf"/>
</dbReference>
<dbReference type="SUPFAM" id="SSF54556">
    <property type="entry name" value="Chitinase insertion domain"/>
    <property type="match status" value="1"/>
</dbReference>
<dbReference type="SMART" id="SM00636">
    <property type="entry name" value="Glyco_18"/>
    <property type="match status" value="1"/>
</dbReference>
<dbReference type="GO" id="GO:0005576">
    <property type="term" value="C:extracellular region"/>
    <property type="evidence" value="ECO:0007669"/>
    <property type="project" value="TreeGrafter"/>
</dbReference>
<feature type="signal peptide" evidence="3">
    <location>
        <begin position="1"/>
        <end position="16"/>
    </location>
</feature>
<feature type="domain" description="GH18" evidence="4">
    <location>
        <begin position="13"/>
        <end position="304"/>
    </location>
</feature>
<sequence>MRPFLLLLWSLALTNAALVVYNDYYPQHIPIDQITHLLYSFANIIDTGEVQQMDPEADYNKRFAGDSPNDTAKDNVYGCIKQMGLLKQKSRHLKVLLSIGGCTNSNKWYAPTLKGESNRKTFAQTPVRCQVDARCWYPTNESTSDMVSLLKEARGRRIELDRYGCEKANGKHFPLTIACSFEAWPQNKILLGMPLYGRAFVNTTGPGHNYTGGGTGMAEEGIWHYKVLPLAGAEVIELPKIGASYSYDPKRMAFVTYDTLNVTKIKAEYIKEKKLGGAMWWEVNMDKAGACSLTATAVSGLGSIDALERSENQLEFPGSKYANLRNGWGWYSSIEDEQCV</sequence>
<dbReference type="Proteomes" id="UP000326565">
    <property type="component" value="Unassembled WGS sequence"/>
</dbReference>
<dbReference type="EC" id="3.2.1.14" evidence="2"/>
<dbReference type="InterPro" id="IPR001223">
    <property type="entry name" value="Glyco_hydro18_cat"/>
</dbReference>
<dbReference type="PANTHER" id="PTHR11177:SF317">
    <property type="entry name" value="CHITINASE 12-RELATED"/>
    <property type="match status" value="1"/>
</dbReference>
<evidence type="ECO:0000313" key="6">
    <source>
        <dbReference type="Proteomes" id="UP000326565"/>
    </source>
</evidence>
<dbReference type="Gene3D" id="3.20.20.80">
    <property type="entry name" value="Glycosidases"/>
    <property type="match status" value="2"/>
</dbReference>
<dbReference type="GO" id="GO:0008843">
    <property type="term" value="F:endochitinase activity"/>
    <property type="evidence" value="ECO:0007669"/>
    <property type="project" value="UniProtKB-EC"/>
</dbReference>
<evidence type="ECO:0000256" key="3">
    <source>
        <dbReference type="SAM" id="SignalP"/>
    </source>
</evidence>
<dbReference type="OrthoDB" id="76388at2759"/>